<dbReference type="PROSITE" id="PS00107">
    <property type="entry name" value="PROTEIN_KINASE_ATP"/>
    <property type="match status" value="1"/>
</dbReference>
<dbReference type="PROSITE" id="PS00108">
    <property type="entry name" value="PROTEIN_KINASE_ST"/>
    <property type="match status" value="1"/>
</dbReference>
<evidence type="ECO:0000256" key="4">
    <source>
        <dbReference type="ARBA" id="ARBA00022679"/>
    </source>
</evidence>
<dbReference type="InterPro" id="IPR001245">
    <property type="entry name" value="Ser-Thr/Tyr_kinase_cat_dom"/>
</dbReference>
<comment type="subcellular location">
    <subcellularLocation>
        <location evidence="1">Membrane</location>
        <topology evidence="1">Single-pass type I membrane protein</topology>
    </subcellularLocation>
</comment>
<dbReference type="SUPFAM" id="SSF57196">
    <property type="entry name" value="EGF/Laminin"/>
    <property type="match status" value="1"/>
</dbReference>
<dbReference type="GO" id="GO:0005886">
    <property type="term" value="C:plasma membrane"/>
    <property type="evidence" value="ECO:0007669"/>
    <property type="project" value="TreeGrafter"/>
</dbReference>
<keyword evidence="2" id="KW-0723">Serine/threonine-protein kinase</keyword>
<keyword evidence="7" id="KW-0418">Kinase</keyword>
<keyword evidence="6 11" id="KW-0547">Nucleotide-binding</keyword>
<feature type="domain" description="Protein kinase" evidence="14">
    <location>
        <begin position="465"/>
        <end position="733"/>
    </location>
</feature>
<dbReference type="InterPro" id="IPR017441">
    <property type="entry name" value="Protein_kinase_ATP_BS"/>
</dbReference>
<dbReference type="SMART" id="SM00179">
    <property type="entry name" value="EGF_CA"/>
    <property type="match status" value="1"/>
</dbReference>
<organism evidence="15 16">
    <name type="scientific">Paspalum vaginatum</name>
    <name type="common">seashore paspalum</name>
    <dbReference type="NCBI Taxonomy" id="158149"/>
    <lineage>
        <taxon>Eukaryota</taxon>
        <taxon>Viridiplantae</taxon>
        <taxon>Streptophyta</taxon>
        <taxon>Embryophyta</taxon>
        <taxon>Tracheophyta</taxon>
        <taxon>Spermatophyta</taxon>
        <taxon>Magnoliopsida</taxon>
        <taxon>Liliopsida</taxon>
        <taxon>Poales</taxon>
        <taxon>Poaceae</taxon>
        <taxon>PACMAD clade</taxon>
        <taxon>Panicoideae</taxon>
        <taxon>Andropogonodae</taxon>
        <taxon>Paspaleae</taxon>
        <taxon>Paspalinae</taxon>
        <taxon>Paspalum</taxon>
    </lineage>
</organism>
<dbReference type="AlphaFoldDB" id="A0A9W7XE55"/>
<dbReference type="InterPro" id="IPR025287">
    <property type="entry name" value="WAK_GUB"/>
</dbReference>
<evidence type="ECO:0000256" key="1">
    <source>
        <dbReference type="ARBA" id="ARBA00004479"/>
    </source>
</evidence>
<keyword evidence="12" id="KW-0472">Membrane</keyword>
<dbReference type="InterPro" id="IPR000152">
    <property type="entry name" value="EGF-type_Asp/Asn_hydroxyl_site"/>
</dbReference>
<dbReference type="EMBL" id="MU629493">
    <property type="protein sequence ID" value="KAJ1256649.1"/>
    <property type="molecule type" value="Genomic_DNA"/>
</dbReference>
<dbReference type="GO" id="GO:0030247">
    <property type="term" value="F:polysaccharide binding"/>
    <property type="evidence" value="ECO:0007669"/>
    <property type="project" value="InterPro"/>
</dbReference>
<accession>A0A9W7XE55</accession>
<dbReference type="GO" id="GO:0007166">
    <property type="term" value="P:cell surface receptor signaling pathway"/>
    <property type="evidence" value="ECO:0007669"/>
    <property type="project" value="InterPro"/>
</dbReference>
<keyword evidence="10" id="KW-0325">Glycoprotein</keyword>
<dbReference type="Pfam" id="PF07645">
    <property type="entry name" value="EGF_CA"/>
    <property type="match status" value="1"/>
</dbReference>
<evidence type="ECO:0000256" key="6">
    <source>
        <dbReference type="ARBA" id="ARBA00022741"/>
    </source>
</evidence>
<dbReference type="FunFam" id="1.10.510.10:FF:000606">
    <property type="entry name" value="Wall-associated receptor kinase 3"/>
    <property type="match status" value="1"/>
</dbReference>
<dbReference type="SMART" id="SM00181">
    <property type="entry name" value="EGF"/>
    <property type="match status" value="2"/>
</dbReference>
<keyword evidence="4" id="KW-0808">Transferase</keyword>
<keyword evidence="5 13" id="KW-0732">Signal</keyword>
<name>A0A9W7XE55_9POAL</name>
<dbReference type="PROSITE" id="PS00010">
    <property type="entry name" value="ASX_HYDROXYL"/>
    <property type="match status" value="1"/>
</dbReference>
<keyword evidence="8 11" id="KW-0067">ATP-binding</keyword>
<gene>
    <name evidence="15" type="ORF">BS78_K338100</name>
</gene>
<keyword evidence="12" id="KW-0812">Transmembrane</keyword>
<evidence type="ECO:0000256" key="11">
    <source>
        <dbReference type="PROSITE-ProRule" id="PRU10141"/>
    </source>
</evidence>
<protein>
    <recommendedName>
        <fullName evidence="14">Protein kinase domain-containing protein</fullName>
    </recommendedName>
</protein>
<evidence type="ECO:0000313" key="15">
    <source>
        <dbReference type="EMBL" id="KAJ1256649.1"/>
    </source>
</evidence>
<dbReference type="InterPro" id="IPR000719">
    <property type="entry name" value="Prot_kinase_dom"/>
</dbReference>
<feature type="binding site" evidence="11">
    <location>
        <position position="493"/>
    </location>
    <ligand>
        <name>ATP</name>
        <dbReference type="ChEBI" id="CHEBI:30616"/>
    </ligand>
</feature>
<dbReference type="InterPro" id="IPR045274">
    <property type="entry name" value="WAK-like"/>
</dbReference>
<sequence>MNSSRPGSCRRLPELLVLLPLSVLGAMSSLLALAAADEQQPWPITLHPNCTDKCGNISIPYPFGVGRGCFLDGFQVTCNYSFNPPRLFLGGSFQSNANASFDSSDTSVLNYTDPAESLPVELMDILLDRAEVRAYGLVRSSCRTPDGNSTFRRFQTTELQEPFMLAAGRNALVGVGWGVRVELGIDVGLRIVFSAPSSTYLICESNVDSHYESNVKDKECSGFGCCRNVLMEDNHAVFGVHFSFDQVSSCSDCPCSYGMLVESSFYTFSTKDIFGYDVLPKKYPRGVPFVIDFAIRNGSCPVAGGTPPPPDYACRSSNSVCANATSGGYLCKCSENYQGNPYIPNGCQDIDECALREKYPDKQKDYPCSSDGICVNKPGGYDCPCKHGMRGDGKAGTCTEQFPLRAKIAVGGVGALLATSICVFLVLLRREKRRMNEYFDKNGGPILKEVSNIKIFKKEQLKPILKSCNIIGKGAFGEVYKGLLDDKQVAVKKPAVDVDTAQKGQFANEVIIQSRIIHKNIVRLIGCCLEVDVPILVYEFISKGSLDDILHGHKKEALNLDQRLCIAAESAEGLAYMHSKTTNTILHGDVKPANILLNDEFVPKISDFGISRLIAIDKEHTDDVIGDMSYMDPVYKEKGLLTKKSDVYSFGVVLLELISRKKATYADHNSLVMSFLDARKIQSRTTKLFDKDITRTARDIEILECLAGIAVECLQYDVDQRPEMTDVAERLLMLRRSHDK</sequence>
<keyword evidence="3" id="KW-0245">EGF-like domain</keyword>
<feature type="chain" id="PRO_5040993618" description="Protein kinase domain-containing protein" evidence="13">
    <location>
        <begin position="37"/>
        <end position="740"/>
    </location>
</feature>
<keyword evidence="16" id="KW-1185">Reference proteome</keyword>
<dbReference type="Gene3D" id="3.30.200.20">
    <property type="entry name" value="Phosphorylase Kinase, domain 1"/>
    <property type="match status" value="1"/>
</dbReference>
<dbReference type="PROSITE" id="PS01187">
    <property type="entry name" value="EGF_CA"/>
    <property type="match status" value="1"/>
</dbReference>
<dbReference type="Pfam" id="PF13947">
    <property type="entry name" value="GUB_WAK_bind"/>
    <property type="match status" value="1"/>
</dbReference>
<dbReference type="Proteomes" id="UP001164776">
    <property type="component" value="Unassembled WGS sequence"/>
</dbReference>
<proteinExistence type="predicted"/>
<evidence type="ECO:0000256" key="5">
    <source>
        <dbReference type="ARBA" id="ARBA00022729"/>
    </source>
</evidence>
<dbReference type="SMART" id="SM00220">
    <property type="entry name" value="S_TKc"/>
    <property type="match status" value="1"/>
</dbReference>
<dbReference type="InterPro" id="IPR000742">
    <property type="entry name" value="EGF"/>
</dbReference>
<evidence type="ECO:0000313" key="16">
    <source>
        <dbReference type="Proteomes" id="UP001164776"/>
    </source>
</evidence>
<feature type="signal peptide" evidence="13">
    <location>
        <begin position="1"/>
        <end position="36"/>
    </location>
</feature>
<dbReference type="OrthoDB" id="674570at2759"/>
<dbReference type="GO" id="GO:0004674">
    <property type="term" value="F:protein serine/threonine kinase activity"/>
    <property type="evidence" value="ECO:0007669"/>
    <property type="project" value="UniProtKB-KW"/>
</dbReference>
<dbReference type="Gene3D" id="2.10.25.10">
    <property type="entry name" value="Laminin"/>
    <property type="match status" value="2"/>
</dbReference>
<evidence type="ECO:0000256" key="9">
    <source>
        <dbReference type="ARBA" id="ARBA00023157"/>
    </source>
</evidence>
<evidence type="ECO:0000256" key="3">
    <source>
        <dbReference type="ARBA" id="ARBA00022536"/>
    </source>
</evidence>
<dbReference type="InterPro" id="IPR008271">
    <property type="entry name" value="Ser/Thr_kinase_AS"/>
</dbReference>
<evidence type="ECO:0000256" key="10">
    <source>
        <dbReference type="ARBA" id="ARBA00023180"/>
    </source>
</evidence>
<dbReference type="FunFam" id="3.30.200.20:FF:000581">
    <property type="entry name" value="Wall-associated receptor kinase 3"/>
    <property type="match status" value="1"/>
</dbReference>
<dbReference type="SUPFAM" id="SSF56112">
    <property type="entry name" value="Protein kinase-like (PK-like)"/>
    <property type="match status" value="1"/>
</dbReference>
<dbReference type="InterPro" id="IPR049883">
    <property type="entry name" value="NOTCH1_EGF-like"/>
</dbReference>
<keyword evidence="12" id="KW-1133">Transmembrane helix</keyword>
<dbReference type="PANTHER" id="PTHR27005:SF468">
    <property type="entry name" value="OS01G0310500 PROTEIN"/>
    <property type="match status" value="1"/>
</dbReference>
<comment type="caution">
    <text evidence="15">The sequence shown here is derived from an EMBL/GenBank/DDBJ whole genome shotgun (WGS) entry which is preliminary data.</text>
</comment>
<dbReference type="Gene3D" id="1.10.510.10">
    <property type="entry name" value="Transferase(Phosphotransferase) domain 1"/>
    <property type="match status" value="1"/>
</dbReference>
<dbReference type="GO" id="GO:0005509">
    <property type="term" value="F:calcium ion binding"/>
    <property type="evidence" value="ECO:0007669"/>
    <property type="project" value="InterPro"/>
</dbReference>
<dbReference type="PANTHER" id="PTHR27005">
    <property type="entry name" value="WALL-ASSOCIATED RECEPTOR KINASE-LIKE 21"/>
    <property type="match status" value="1"/>
</dbReference>
<evidence type="ECO:0000256" key="12">
    <source>
        <dbReference type="SAM" id="Phobius"/>
    </source>
</evidence>
<dbReference type="Pfam" id="PF07714">
    <property type="entry name" value="PK_Tyr_Ser-Thr"/>
    <property type="match status" value="1"/>
</dbReference>
<dbReference type="PROSITE" id="PS50011">
    <property type="entry name" value="PROTEIN_KINASE_DOM"/>
    <property type="match status" value="1"/>
</dbReference>
<evidence type="ECO:0000259" key="14">
    <source>
        <dbReference type="PROSITE" id="PS50011"/>
    </source>
</evidence>
<dbReference type="InterPro" id="IPR011009">
    <property type="entry name" value="Kinase-like_dom_sf"/>
</dbReference>
<evidence type="ECO:0000256" key="13">
    <source>
        <dbReference type="SAM" id="SignalP"/>
    </source>
</evidence>
<dbReference type="InterPro" id="IPR001881">
    <property type="entry name" value="EGF-like_Ca-bd_dom"/>
</dbReference>
<evidence type="ECO:0000256" key="8">
    <source>
        <dbReference type="ARBA" id="ARBA00022840"/>
    </source>
</evidence>
<dbReference type="InterPro" id="IPR018097">
    <property type="entry name" value="EGF_Ca-bd_CS"/>
</dbReference>
<keyword evidence="9" id="KW-1015">Disulfide bond</keyword>
<dbReference type="CDD" id="cd00054">
    <property type="entry name" value="EGF_CA"/>
    <property type="match status" value="1"/>
</dbReference>
<evidence type="ECO:0000256" key="2">
    <source>
        <dbReference type="ARBA" id="ARBA00022527"/>
    </source>
</evidence>
<dbReference type="GO" id="GO:0005524">
    <property type="term" value="F:ATP binding"/>
    <property type="evidence" value="ECO:0007669"/>
    <property type="project" value="UniProtKB-UniRule"/>
</dbReference>
<reference evidence="15 16" key="1">
    <citation type="submission" date="2022-10" db="EMBL/GenBank/DDBJ databases">
        <title>WGS assembly of Paspalum vaginatum 540-79.</title>
        <authorList>
            <person name="Sun G."/>
            <person name="Wase N."/>
            <person name="Shu S."/>
            <person name="Jenkins J."/>
            <person name="Zhou B."/>
            <person name="Torres-Rodriguez J."/>
            <person name="Chen C."/>
            <person name="Sandor L."/>
            <person name="Plott C."/>
            <person name="Yoshinga Y."/>
            <person name="Daum C."/>
            <person name="Qi P."/>
            <person name="Barry K."/>
            <person name="Lipzen A."/>
            <person name="Berry L."/>
            <person name="Pedersen C."/>
            <person name="Gottilla T."/>
            <person name="Foltz A."/>
            <person name="Yu H."/>
            <person name="O'Malley R."/>
            <person name="Zhang C."/>
            <person name="Devos K."/>
            <person name="Sigmon B."/>
            <person name="Yu B."/>
            <person name="Obata T."/>
            <person name="Schmutz J."/>
            <person name="Schnable J."/>
        </authorList>
    </citation>
    <scope>NUCLEOTIDE SEQUENCE [LARGE SCALE GENOMIC DNA]</scope>
    <source>
        <strain evidence="16">cv. 540-79</strain>
    </source>
</reference>
<evidence type="ECO:0000256" key="7">
    <source>
        <dbReference type="ARBA" id="ARBA00022777"/>
    </source>
</evidence>
<feature type="transmembrane region" description="Helical" evidence="12">
    <location>
        <begin position="408"/>
        <end position="428"/>
    </location>
</feature>